<feature type="compositionally biased region" description="Polar residues" evidence="1">
    <location>
        <begin position="22"/>
        <end position="35"/>
    </location>
</feature>
<evidence type="ECO:0000256" key="1">
    <source>
        <dbReference type="SAM" id="MobiDB-lite"/>
    </source>
</evidence>
<keyword evidence="3" id="KW-1185">Reference proteome</keyword>
<evidence type="ECO:0000313" key="3">
    <source>
        <dbReference type="Proteomes" id="UP000299102"/>
    </source>
</evidence>
<feature type="region of interest" description="Disordered" evidence="1">
    <location>
        <begin position="21"/>
        <end position="94"/>
    </location>
</feature>
<feature type="compositionally biased region" description="Basic and acidic residues" evidence="1">
    <location>
        <begin position="39"/>
        <end position="48"/>
    </location>
</feature>
<dbReference type="Proteomes" id="UP000299102">
    <property type="component" value="Unassembled WGS sequence"/>
</dbReference>
<name>A0A4C1V0C4_EUMVA</name>
<protein>
    <submittedName>
        <fullName evidence="2">Uncharacterized protein</fullName>
    </submittedName>
</protein>
<dbReference type="AlphaFoldDB" id="A0A4C1V0C4"/>
<comment type="caution">
    <text evidence="2">The sequence shown here is derived from an EMBL/GenBank/DDBJ whole genome shotgun (WGS) entry which is preliminary data.</text>
</comment>
<gene>
    <name evidence="2" type="ORF">EVAR_84098_1</name>
</gene>
<evidence type="ECO:0000313" key="2">
    <source>
        <dbReference type="EMBL" id="GBP31652.1"/>
    </source>
</evidence>
<sequence>MMKTSNDCSYILKCAGCRKHQNSQPKLLQQASSPRNHQRIGDDAEQREKHRLLQSRRQFEQVGARATTPRPLGENPPRLTARYARSSGDGAKRHSLPSFTILFYVRAAAQDERGGAGARPGGAGDPLRP</sequence>
<organism evidence="2 3">
    <name type="scientific">Eumeta variegata</name>
    <name type="common">Bagworm moth</name>
    <name type="synonym">Eumeta japonica</name>
    <dbReference type="NCBI Taxonomy" id="151549"/>
    <lineage>
        <taxon>Eukaryota</taxon>
        <taxon>Metazoa</taxon>
        <taxon>Ecdysozoa</taxon>
        <taxon>Arthropoda</taxon>
        <taxon>Hexapoda</taxon>
        <taxon>Insecta</taxon>
        <taxon>Pterygota</taxon>
        <taxon>Neoptera</taxon>
        <taxon>Endopterygota</taxon>
        <taxon>Lepidoptera</taxon>
        <taxon>Glossata</taxon>
        <taxon>Ditrysia</taxon>
        <taxon>Tineoidea</taxon>
        <taxon>Psychidae</taxon>
        <taxon>Oiketicinae</taxon>
        <taxon>Eumeta</taxon>
    </lineage>
</organism>
<reference evidence="2 3" key="1">
    <citation type="journal article" date="2019" name="Commun. Biol.">
        <title>The bagworm genome reveals a unique fibroin gene that provides high tensile strength.</title>
        <authorList>
            <person name="Kono N."/>
            <person name="Nakamura H."/>
            <person name="Ohtoshi R."/>
            <person name="Tomita M."/>
            <person name="Numata K."/>
            <person name="Arakawa K."/>
        </authorList>
    </citation>
    <scope>NUCLEOTIDE SEQUENCE [LARGE SCALE GENOMIC DNA]</scope>
</reference>
<dbReference type="EMBL" id="BGZK01000249">
    <property type="protein sequence ID" value="GBP31652.1"/>
    <property type="molecule type" value="Genomic_DNA"/>
</dbReference>
<accession>A0A4C1V0C4</accession>
<proteinExistence type="predicted"/>